<sequence>MRPGYNDSREHAARLGSESVPNFTSSVSSSPSAKNGPSTHSSQQISLRTDNINQGFGQYGLIAANELSARTLSNSDGSFDELHTRLLQLQGQVVHLQSENQRLSRLSNGGYSSLTLDEESDIDNTPDICSEQRPDKLEESDAARFDLCRWIRGPGGTVAPALKPRALHRRHVSSPNGKPAKPPPLRLSRPAAVSELLGKHSDYTQTIGEFMSRYTTMTPFKPYTLEGAHDMPNSPGVALINDQATQYLPPLAGEEYAAHISRISYLIRALHSIELADPEFLSNPRVNMLVDLVLDLEQSLTLPRIDFLRRHSETVHAMSVHAQQRRPPAKTDTEYVVGDAETLCWGLQPEASAMAVVSPRPDRSPADPRHIGHMARAIPRHPDFRNSSTRDTNVNAATNDHLSSRATTSDLILGDRLKPSSAIYPKVQNKVCGDSVEAIVKDFAPSSTNAAVNSSRIMDARSLDANALRQYQILTPDSAMAAGFDPKLHPVVGPRSMDVSPTLQISNNRSMPLLASAQTTPRYSQRLRHHAPPRIQTLAACSGYQTENI</sequence>
<feature type="region of interest" description="Disordered" evidence="1">
    <location>
        <begin position="115"/>
        <end position="136"/>
    </location>
</feature>
<evidence type="ECO:0000313" key="2">
    <source>
        <dbReference type="EMBL" id="KAJ2753735.1"/>
    </source>
</evidence>
<dbReference type="EMBL" id="JANBUH010000167">
    <property type="protein sequence ID" value="KAJ2753735.1"/>
    <property type="molecule type" value="Genomic_DNA"/>
</dbReference>
<feature type="region of interest" description="Disordered" evidence="1">
    <location>
        <begin position="165"/>
        <end position="186"/>
    </location>
</feature>
<name>A0A9W8GV84_9FUNG</name>
<evidence type="ECO:0000313" key="3">
    <source>
        <dbReference type="Proteomes" id="UP001140011"/>
    </source>
</evidence>
<feature type="region of interest" description="Disordered" evidence="1">
    <location>
        <begin position="1"/>
        <end position="44"/>
    </location>
</feature>
<organism evidence="2 3">
    <name type="scientific">Coemansia pectinata</name>
    <dbReference type="NCBI Taxonomy" id="1052879"/>
    <lineage>
        <taxon>Eukaryota</taxon>
        <taxon>Fungi</taxon>
        <taxon>Fungi incertae sedis</taxon>
        <taxon>Zoopagomycota</taxon>
        <taxon>Kickxellomycotina</taxon>
        <taxon>Kickxellomycetes</taxon>
        <taxon>Kickxellales</taxon>
        <taxon>Kickxellaceae</taxon>
        <taxon>Coemansia</taxon>
    </lineage>
</organism>
<dbReference type="Proteomes" id="UP001140011">
    <property type="component" value="Unassembled WGS sequence"/>
</dbReference>
<keyword evidence="3" id="KW-1185">Reference proteome</keyword>
<comment type="caution">
    <text evidence="2">The sequence shown here is derived from an EMBL/GenBank/DDBJ whole genome shotgun (WGS) entry which is preliminary data.</text>
</comment>
<feature type="compositionally biased region" description="Low complexity" evidence="1">
    <location>
        <begin position="17"/>
        <end position="38"/>
    </location>
</feature>
<protein>
    <submittedName>
        <fullName evidence="2">Uncharacterized protein</fullName>
    </submittedName>
</protein>
<gene>
    <name evidence="2" type="ORF">GGI19_002924</name>
</gene>
<dbReference type="OrthoDB" id="5572260at2759"/>
<evidence type="ECO:0000256" key="1">
    <source>
        <dbReference type="SAM" id="MobiDB-lite"/>
    </source>
</evidence>
<accession>A0A9W8GV84</accession>
<proteinExistence type="predicted"/>
<reference evidence="2" key="1">
    <citation type="submission" date="2022-07" db="EMBL/GenBank/DDBJ databases">
        <title>Phylogenomic reconstructions and comparative analyses of Kickxellomycotina fungi.</title>
        <authorList>
            <person name="Reynolds N.K."/>
            <person name="Stajich J.E."/>
            <person name="Barry K."/>
            <person name="Grigoriev I.V."/>
            <person name="Crous P."/>
            <person name="Smith M.E."/>
        </authorList>
    </citation>
    <scope>NUCLEOTIDE SEQUENCE</scope>
    <source>
        <strain evidence="2">BCRC 34297</strain>
    </source>
</reference>
<dbReference type="AlphaFoldDB" id="A0A9W8GV84"/>